<evidence type="ECO:0000313" key="1">
    <source>
        <dbReference type="EMBL" id="MCF6137893.1"/>
    </source>
</evidence>
<reference evidence="1 2" key="1">
    <citation type="submission" date="2022-01" db="EMBL/GenBank/DDBJ databases">
        <title>Alkalihalobacillus sp. EGI L200015, a novel bacterium isolated from a salt lake sediment.</title>
        <authorList>
            <person name="Gao L."/>
            <person name="Fang B.-Z."/>
            <person name="Li W.-J."/>
        </authorList>
    </citation>
    <scope>NUCLEOTIDE SEQUENCE [LARGE SCALE GENOMIC DNA]</scope>
    <source>
        <strain evidence="1 2">KCTC 12718</strain>
    </source>
</reference>
<gene>
    <name evidence="1" type="ORF">L2716_09150</name>
</gene>
<protein>
    <submittedName>
        <fullName evidence="1">Uncharacterized protein</fullName>
    </submittedName>
</protein>
<comment type="caution">
    <text evidence="1">The sequence shown here is derived from an EMBL/GenBank/DDBJ whole genome shotgun (WGS) entry which is preliminary data.</text>
</comment>
<proteinExistence type="predicted"/>
<keyword evidence="2" id="KW-1185">Reference proteome</keyword>
<accession>A0ABS9GYS1</accession>
<dbReference type="RefSeq" id="WP_236333872.1">
    <property type="nucleotide sequence ID" value="NZ_JAKIJS010000001.1"/>
</dbReference>
<name>A0ABS9GYS1_9BACL</name>
<dbReference type="Proteomes" id="UP001649381">
    <property type="component" value="Unassembled WGS sequence"/>
</dbReference>
<sequence>MQIVFGVEHCELRDQGSNYLNEFLQKITSTANVVDRDDRLCIVQTESDFQALKELFQSEKRLEETYELYPLQSPSTKFNTDYGFVSSSKHAYLFKEMTIPFRLNEENERAKMAMLQMEEHLVATDDSTSPLLYFADRQQRELIEQIASAYQVTVTFL</sequence>
<evidence type="ECO:0000313" key="2">
    <source>
        <dbReference type="Proteomes" id="UP001649381"/>
    </source>
</evidence>
<organism evidence="1 2">
    <name type="scientific">Pseudalkalibacillus berkeleyi</name>
    <dbReference type="NCBI Taxonomy" id="1069813"/>
    <lineage>
        <taxon>Bacteria</taxon>
        <taxon>Bacillati</taxon>
        <taxon>Bacillota</taxon>
        <taxon>Bacilli</taxon>
        <taxon>Bacillales</taxon>
        <taxon>Fictibacillaceae</taxon>
        <taxon>Pseudalkalibacillus</taxon>
    </lineage>
</organism>
<dbReference type="EMBL" id="JAKIJS010000001">
    <property type="protein sequence ID" value="MCF6137893.1"/>
    <property type="molecule type" value="Genomic_DNA"/>
</dbReference>